<feature type="signal peptide" evidence="2">
    <location>
        <begin position="1"/>
        <end position="19"/>
    </location>
</feature>
<dbReference type="Proteomes" id="UP000608513">
    <property type="component" value="Unassembled WGS sequence"/>
</dbReference>
<keyword evidence="2" id="KW-0732">Signal</keyword>
<evidence type="ECO:0000313" key="3">
    <source>
        <dbReference type="EMBL" id="MBC5781819.1"/>
    </source>
</evidence>
<dbReference type="EMBL" id="JACORT010000001">
    <property type="protein sequence ID" value="MBC5781819.1"/>
    <property type="molecule type" value="Genomic_DNA"/>
</dbReference>
<proteinExistence type="predicted"/>
<feature type="compositionally biased region" description="Low complexity" evidence="1">
    <location>
        <begin position="90"/>
        <end position="108"/>
    </location>
</feature>
<comment type="caution">
    <text evidence="3">The sequence shown here is derived from an EMBL/GenBank/DDBJ whole genome shotgun (WGS) entry which is preliminary data.</text>
</comment>
<gene>
    <name evidence="3" type="ORF">H8N03_02615</name>
</gene>
<feature type="region of interest" description="Disordered" evidence="1">
    <location>
        <begin position="130"/>
        <end position="184"/>
    </location>
</feature>
<evidence type="ECO:0000256" key="2">
    <source>
        <dbReference type="SAM" id="SignalP"/>
    </source>
</evidence>
<accession>A0A923MPG2</accession>
<organism evidence="3 4">
    <name type="scientific">Ramlibacter cellulosilyticus</name>
    <dbReference type="NCBI Taxonomy" id="2764187"/>
    <lineage>
        <taxon>Bacteria</taxon>
        <taxon>Pseudomonadati</taxon>
        <taxon>Pseudomonadota</taxon>
        <taxon>Betaproteobacteria</taxon>
        <taxon>Burkholderiales</taxon>
        <taxon>Comamonadaceae</taxon>
        <taxon>Ramlibacter</taxon>
    </lineage>
</organism>
<feature type="region of interest" description="Disordered" evidence="1">
    <location>
        <begin position="90"/>
        <end position="112"/>
    </location>
</feature>
<keyword evidence="4" id="KW-1185">Reference proteome</keyword>
<evidence type="ECO:0000256" key="1">
    <source>
        <dbReference type="SAM" id="MobiDB-lite"/>
    </source>
</evidence>
<dbReference type="AlphaFoldDB" id="A0A923MPG2"/>
<evidence type="ECO:0000313" key="4">
    <source>
        <dbReference type="Proteomes" id="UP000608513"/>
    </source>
</evidence>
<feature type="chain" id="PRO_5037011773" evidence="2">
    <location>
        <begin position="20"/>
        <end position="184"/>
    </location>
</feature>
<sequence length="184" mass="17762">MMRWMLTAAALAVSATVSAKLPAPVLDEAAKAKAAEAAARTAWQGKVDAYQLCKAQDRVAARYKANHPAQAKPAAAAPAATPVAAAPAGAASAAAAAAKPPVPTAATASQGGGTPVAAVVAAAPAIPPCADPGPFAYAPPEQKPLETSGAHSPAATAASPPSVRTPSAEMAPAKPSTGPAPAKK</sequence>
<name>A0A923MPG2_9BURK</name>
<reference evidence="3" key="1">
    <citation type="submission" date="2020-08" db="EMBL/GenBank/DDBJ databases">
        <title>Ramlibacter sp. USB13 16S ribosomal RNA gene genome sequencing and assembly.</title>
        <authorList>
            <person name="Kang M."/>
        </authorList>
    </citation>
    <scope>NUCLEOTIDE SEQUENCE</scope>
    <source>
        <strain evidence="3">USB13</strain>
    </source>
</reference>
<feature type="compositionally biased region" description="Low complexity" evidence="1">
    <location>
        <begin position="147"/>
        <end position="168"/>
    </location>
</feature>
<protein>
    <submittedName>
        <fullName evidence="3">Uncharacterized protein</fullName>
    </submittedName>
</protein>